<dbReference type="SMART" id="SM00322">
    <property type="entry name" value="KH"/>
    <property type="match status" value="1"/>
</dbReference>
<dbReference type="CDD" id="cd22424">
    <property type="entry name" value="KH-I_MEX3_rpt2"/>
    <property type="match status" value="1"/>
</dbReference>
<keyword evidence="1" id="KW-0694">RNA-binding</keyword>
<accession>A0A915JZK6</accession>
<dbReference type="InterPro" id="IPR004087">
    <property type="entry name" value="KH_dom"/>
</dbReference>
<feature type="region of interest" description="Disordered" evidence="2">
    <location>
        <begin position="215"/>
        <end position="234"/>
    </location>
</feature>
<evidence type="ECO:0000256" key="1">
    <source>
        <dbReference type="PROSITE-ProRule" id="PRU00117"/>
    </source>
</evidence>
<dbReference type="PANTHER" id="PTHR23285">
    <property type="entry name" value="RING FINGER AND KH DOMAIN CONTAINING PROTEIN 1"/>
    <property type="match status" value="1"/>
</dbReference>
<evidence type="ECO:0000259" key="3">
    <source>
        <dbReference type="SMART" id="SM00322"/>
    </source>
</evidence>
<dbReference type="Proteomes" id="UP000887565">
    <property type="component" value="Unplaced"/>
</dbReference>
<dbReference type="InterPro" id="IPR047227">
    <property type="entry name" value="MEX3"/>
</dbReference>
<dbReference type="Pfam" id="PF00013">
    <property type="entry name" value="KH_1"/>
    <property type="match status" value="1"/>
</dbReference>
<proteinExistence type="predicted"/>
<dbReference type="Gene3D" id="3.30.1370.10">
    <property type="entry name" value="K Homology domain, type 1"/>
    <property type="match status" value="2"/>
</dbReference>
<dbReference type="InterPro" id="IPR036612">
    <property type="entry name" value="KH_dom_type_1_sf"/>
</dbReference>
<organism evidence="4 5">
    <name type="scientific">Romanomermis culicivorax</name>
    <name type="common">Nematode worm</name>
    <dbReference type="NCBI Taxonomy" id="13658"/>
    <lineage>
        <taxon>Eukaryota</taxon>
        <taxon>Metazoa</taxon>
        <taxon>Ecdysozoa</taxon>
        <taxon>Nematoda</taxon>
        <taxon>Enoplea</taxon>
        <taxon>Dorylaimia</taxon>
        <taxon>Mermithida</taxon>
        <taxon>Mermithoidea</taxon>
        <taxon>Mermithidae</taxon>
        <taxon>Romanomermis</taxon>
    </lineage>
</organism>
<name>A0A915JZK6_ROMCU</name>
<dbReference type="GO" id="GO:0003723">
    <property type="term" value="F:RNA binding"/>
    <property type="evidence" value="ECO:0007669"/>
    <property type="project" value="UniProtKB-UniRule"/>
</dbReference>
<reference evidence="5" key="1">
    <citation type="submission" date="2022-11" db="UniProtKB">
        <authorList>
            <consortium name="WormBaseParasite"/>
        </authorList>
    </citation>
    <scope>IDENTIFICATION</scope>
</reference>
<dbReference type="FunFam" id="3.30.1370.10:FF:000012">
    <property type="entry name" value="Mex-3 RNA-binding family member D"/>
    <property type="match status" value="1"/>
</dbReference>
<evidence type="ECO:0000313" key="4">
    <source>
        <dbReference type="Proteomes" id="UP000887565"/>
    </source>
</evidence>
<feature type="domain" description="K Homology" evidence="3">
    <location>
        <begin position="66"/>
        <end position="133"/>
    </location>
</feature>
<keyword evidence="4" id="KW-1185">Reference proteome</keyword>
<dbReference type="SUPFAM" id="SSF54791">
    <property type="entry name" value="Eukaryotic type KH-domain (KH-domain type I)"/>
    <property type="match status" value="2"/>
</dbReference>
<protein>
    <submittedName>
        <fullName evidence="5">K Homology domain-containing protein</fullName>
    </submittedName>
</protein>
<dbReference type="PANTHER" id="PTHR23285:SF7">
    <property type="entry name" value="LD09246P1"/>
    <property type="match status" value="1"/>
</dbReference>
<dbReference type="InterPro" id="IPR047226">
    <property type="entry name" value="KH-I_MEX3_rpt2"/>
</dbReference>
<dbReference type="AlphaFoldDB" id="A0A915JZK6"/>
<evidence type="ECO:0000313" key="5">
    <source>
        <dbReference type="WBParaSite" id="nRc.2.0.1.t31489-RA"/>
    </source>
</evidence>
<sequence>CKIKALRAKTNTYIKTPVRGEDSIFVVTGRKEDVIAAKQEILSAAEHFTQIRASRRHSQGGIPAPGHITAYVRVPYKFVGLVVGPKGATIKRIQQQTHTYIVTPSRDKEPVFEVTGLSENVESARREIETHIGSRTGQIFQPTAFLDTNYNGMVVPNADFDLNNHHFNQSSPSNSIHSAAASILNDFHMNGTDSLSSCGVVGVCSSNADSSIISSSYGSQTSGSSSSSSSASSNNGQIQQFSGVVGQIISKPTNNCILSAPALPTYQQQQQCGNNEDLLSANSFISSQVQIGYNAWTNSTVNLNPRTVSSNNSDINGYLLLNGAKNLHSLSTVSKCGNSTETDNNGWFRSGFVNNSASFLNHEFLTPDFCNENQPRQQIPSSGVESSAPPPPCALLPSFLSSIWSNNDNVDDDLMHNNNHHVVKYHSASLGDSQTSTTANQNCQAGTSVDLKSVA</sequence>
<dbReference type="WBParaSite" id="nRc.2.0.1.t31489-RA">
    <property type="protein sequence ID" value="nRc.2.0.1.t31489-RA"/>
    <property type="gene ID" value="nRc.2.0.1.g31489"/>
</dbReference>
<dbReference type="InterPro" id="IPR004088">
    <property type="entry name" value="KH_dom_type_1"/>
</dbReference>
<evidence type="ECO:0000256" key="2">
    <source>
        <dbReference type="SAM" id="MobiDB-lite"/>
    </source>
</evidence>
<dbReference type="PROSITE" id="PS50084">
    <property type="entry name" value="KH_TYPE_1"/>
    <property type="match status" value="1"/>
</dbReference>